<evidence type="ECO:0000256" key="4">
    <source>
        <dbReference type="ARBA" id="ARBA00022741"/>
    </source>
</evidence>
<protein>
    <recommendedName>
        <fullName evidence="2">(d)CMP kinase</fullName>
        <ecNumber evidence="2">2.7.4.25</ecNumber>
    </recommendedName>
</protein>
<keyword evidence="4" id="KW-0547">Nucleotide-binding</keyword>
<dbReference type="InterPro" id="IPR003136">
    <property type="entry name" value="Cytidylate_kin"/>
</dbReference>
<dbReference type="EMBL" id="LNQE01000147">
    <property type="protein sequence ID" value="KUG28999.1"/>
    <property type="molecule type" value="Genomic_DNA"/>
</dbReference>
<sequence length="222" mass="23275">MPDDRLVVTIDGPAGVGKTTLAKRVAQALGVAYLDTGAMFRVLALRLSPVAPETPWEAVSGRMGGLEFSLRGTGADTVLLADGAPVGDEIRTEAVAYAASTLATRPEVRALLLKAQQAMGRGASLVAEGRDMGTVVFPDAAHKIFLDARAEVRAARRVEQLAAMGQPADHAAILADITRRDIQDRTRAEAPLRPAPDAVVIDTSDLDIDGVFARIMAAVPSA</sequence>
<keyword evidence="6" id="KW-0067">ATP-binding</keyword>
<accession>A0A0W8G785</accession>
<dbReference type="Gene3D" id="3.40.50.300">
    <property type="entry name" value="P-loop containing nucleotide triphosphate hydrolases"/>
    <property type="match status" value="1"/>
</dbReference>
<evidence type="ECO:0000256" key="6">
    <source>
        <dbReference type="ARBA" id="ARBA00022840"/>
    </source>
</evidence>
<reference evidence="10" key="1">
    <citation type="journal article" date="2015" name="Proc. Natl. Acad. Sci. U.S.A.">
        <title>Networks of energetic and metabolic interactions define dynamics in microbial communities.</title>
        <authorList>
            <person name="Embree M."/>
            <person name="Liu J.K."/>
            <person name="Al-Bassam M.M."/>
            <person name="Zengler K."/>
        </authorList>
    </citation>
    <scope>NUCLEOTIDE SEQUENCE</scope>
</reference>
<dbReference type="GO" id="GO:0036430">
    <property type="term" value="F:CMP kinase activity"/>
    <property type="evidence" value="ECO:0007669"/>
    <property type="project" value="RHEA"/>
</dbReference>
<evidence type="ECO:0000256" key="8">
    <source>
        <dbReference type="ARBA" id="ARBA00048478"/>
    </source>
</evidence>
<dbReference type="InterPro" id="IPR011994">
    <property type="entry name" value="Cytidylate_kinase_dom"/>
</dbReference>
<keyword evidence="3 10" id="KW-0808">Transferase</keyword>
<dbReference type="HAMAP" id="MF_00238">
    <property type="entry name" value="Cytidyl_kinase_type1"/>
    <property type="match status" value="1"/>
</dbReference>
<evidence type="ECO:0000259" key="9">
    <source>
        <dbReference type="Pfam" id="PF02224"/>
    </source>
</evidence>
<dbReference type="Pfam" id="PF02224">
    <property type="entry name" value="Cytidylate_kin"/>
    <property type="match status" value="1"/>
</dbReference>
<evidence type="ECO:0000256" key="5">
    <source>
        <dbReference type="ARBA" id="ARBA00022777"/>
    </source>
</evidence>
<dbReference type="NCBIfam" id="TIGR00017">
    <property type="entry name" value="cmk"/>
    <property type="match status" value="1"/>
</dbReference>
<name>A0A0W8G785_9ZZZZ</name>
<evidence type="ECO:0000256" key="3">
    <source>
        <dbReference type="ARBA" id="ARBA00022679"/>
    </source>
</evidence>
<dbReference type="SUPFAM" id="SSF52540">
    <property type="entry name" value="P-loop containing nucleoside triphosphate hydrolases"/>
    <property type="match status" value="1"/>
</dbReference>
<comment type="catalytic activity">
    <reaction evidence="8">
        <text>CMP + ATP = CDP + ADP</text>
        <dbReference type="Rhea" id="RHEA:11600"/>
        <dbReference type="ChEBI" id="CHEBI:30616"/>
        <dbReference type="ChEBI" id="CHEBI:58069"/>
        <dbReference type="ChEBI" id="CHEBI:60377"/>
        <dbReference type="ChEBI" id="CHEBI:456216"/>
        <dbReference type="EC" id="2.7.4.25"/>
    </reaction>
</comment>
<evidence type="ECO:0000313" key="10">
    <source>
        <dbReference type="EMBL" id="KUG28999.1"/>
    </source>
</evidence>
<evidence type="ECO:0000256" key="7">
    <source>
        <dbReference type="ARBA" id="ARBA00047615"/>
    </source>
</evidence>
<gene>
    <name evidence="10" type="ORF">ASZ90_001118</name>
</gene>
<organism evidence="10">
    <name type="scientific">hydrocarbon metagenome</name>
    <dbReference type="NCBI Taxonomy" id="938273"/>
    <lineage>
        <taxon>unclassified sequences</taxon>
        <taxon>metagenomes</taxon>
        <taxon>ecological metagenomes</taxon>
    </lineage>
</organism>
<evidence type="ECO:0000256" key="2">
    <source>
        <dbReference type="ARBA" id="ARBA00012906"/>
    </source>
</evidence>
<comment type="similarity">
    <text evidence="1">Belongs to the cytidylate kinase family. Type 1 subfamily.</text>
</comment>
<comment type="catalytic activity">
    <reaction evidence="7">
        <text>dCMP + ATP = dCDP + ADP</text>
        <dbReference type="Rhea" id="RHEA:25094"/>
        <dbReference type="ChEBI" id="CHEBI:30616"/>
        <dbReference type="ChEBI" id="CHEBI:57566"/>
        <dbReference type="ChEBI" id="CHEBI:58593"/>
        <dbReference type="ChEBI" id="CHEBI:456216"/>
        <dbReference type="EC" id="2.7.4.25"/>
    </reaction>
</comment>
<dbReference type="GO" id="GO:0005524">
    <property type="term" value="F:ATP binding"/>
    <property type="evidence" value="ECO:0007669"/>
    <property type="project" value="UniProtKB-KW"/>
</dbReference>
<keyword evidence="5 10" id="KW-0418">Kinase</keyword>
<evidence type="ECO:0000256" key="1">
    <source>
        <dbReference type="ARBA" id="ARBA00009427"/>
    </source>
</evidence>
<dbReference type="GO" id="GO:0036431">
    <property type="term" value="F:dCMP kinase activity"/>
    <property type="evidence" value="ECO:0007669"/>
    <property type="project" value="InterPro"/>
</dbReference>
<comment type="caution">
    <text evidence="10">The sequence shown here is derived from an EMBL/GenBank/DDBJ whole genome shotgun (WGS) entry which is preliminary data.</text>
</comment>
<dbReference type="CDD" id="cd02020">
    <property type="entry name" value="CMPK"/>
    <property type="match status" value="1"/>
</dbReference>
<dbReference type="EC" id="2.7.4.25" evidence="2"/>
<feature type="domain" description="Cytidylate kinase" evidence="9">
    <location>
        <begin position="8"/>
        <end position="219"/>
    </location>
</feature>
<dbReference type="InterPro" id="IPR027417">
    <property type="entry name" value="P-loop_NTPase"/>
</dbReference>
<dbReference type="AlphaFoldDB" id="A0A0W8G785"/>
<proteinExistence type="inferred from homology"/>